<keyword evidence="3" id="KW-0812">Transmembrane</keyword>
<dbReference type="STRING" id="1081109.A0A166VJC5"/>
<comment type="subcellular location">
    <subcellularLocation>
        <location evidence="1">Membrane</location>
        <topology evidence="1">Multi-pass membrane protein</topology>
    </subcellularLocation>
</comment>
<reference evidence="6 7" key="1">
    <citation type="journal article" date="2016" name="Genome Biol. Evol.">
        <title>Divergent and convergent evolution of fungal pathogenicity.</title>
        <authorList>
            <person name="Shang Y."/>
            <person name="Xiao G."/>
            <person name="Zheng P."/>
            <person name="Cen K."/>
            <person name="Zhan S."/>
            <person name="Wang C."/>
        </authorList>
    </citation>
    <scope>NUCLEOTIDE SEQUENCE [LARGE SCALE GENOMIC DNA]</scope>
    <source>
        <strain evidence="6 7">RCEF 2490</strain>
    </source>
</reference>
<organism evidence="6 7">
    <name type="scientific">Moelleriella libera RCEF 2490</name>
    <dbReference type="NCBI Taxonomy" id="1081109"/>
    <lineage>
        <taxon>Eukaryota</taxon>
        <taxon>Fungi</taxon>
        <taxon>Dikarya</taxon>
        <taxon>Ascomycota</taxon>
        <taxon>Pezizomycotina</taxon>
        <taxon>Sordariomycetes</taxon>
        <taxon>Hypocreomycetidae</taxon>
        <taxon>Hypocreales</taxon>
        <taxon>Clavicipitaceae</taxon>
        <taxon>Moelleriella</taxon>
    </lineage>
</organism>
<dbReference type="InterPro" id="IPR001708">
    <property type="entry name" value="YidC/ALB3/OXA1/COX18"/>
</dbReference>
<proteinExistence type="inferred from homology"/>
<evidence type="ECO:0000313" key="7">
    <source>
        <dbReference type="Proteomes" id="UP000078544"/>
    </source>
</evidence>
<sequence length="333" mass="36997">MAHYGHVRLLGFPTLTRPRHVSHRTLLPPSPTRSFQLSALGQAVTFAAESISAIHSVGVPWYLSIPLAAVGVNFSIRLPIQYYTRQLIFRRNQLNPLISAWNSRHAAAVPRAGNTEHIWRMRVAALTSKAQRRIYKAWGVQRWKTLAPFLSMVPFVIVSEALRRLSGAPMGWISHSIGLTGLPGEGVLFNPDLLHGGCLWFVDLTAMDPYFALPALSSILMAKSSWGRLSKAQLRALLSLDASNVPKNLATRIQTSIGRALLLVPLVPMLFADLPSAIFLYWATTFALNDINESILDRTVPRYEPKLKIVRKASTAMPYLRGHHRQGSGEKNS</sequence>
<comment type="similarity">
    <text evidence="2">Belongs to the OXA1/ALB3/YidC family.</text>
</comment>
<dbReference type="GO" id="GO:0032977">
    <property type="term" value="F:membrane insertase activity"/>
    <property type="evidence" value="ECO:0007669"/>
    <property type="project" value="InterPro"/>
</dbReference>
<protein>
    <submittedName>
        <fullName evidence="6">Mitochondrial export translocase Oxa2</fullName>
    </submittedName>
</protein>
<gene>
    <name evidence="6" type="ORF">AAL_01193</name>
</gene>
<keyword evidence="5" id="KW-0472">Membrane</keyword>
<keyword evidence="4" id="KW-1133">Transmembrane helix</keyword>
<dbReference type="PANTHER" id="PTHR12428">
    <property type="entry name" value="OXA1"/>
    <property type="match status" value="1"/>
</dbReference>
<evidence type="ECO:0000313" key="6">
    <source>
        <dbReference type="EMBL" id="OAA33728.1"/>
    </source>
</evidence>
<dbReference type="EMBL" id="AZGY01000001">
    <property type="protein sequence ID" value="OAA33728.1"/>
    <property type="molecule type" value="Genomic_DNA"/>
</dbReference>
<dbReference type="OrthoDB" id="2148490at2759"/>
<evidence type="ECO:0000256" key="4">
    <source>
        <dbReference type="ARBA" id="ARBA00022989"/>
    </source>
</evidence>
<evidence type="ECO:0000256" key="3">
    <source>
        <dbReference type="ARBA" id="ARBA00022692"/>
    </source>
</evidence>
<comment type="caution">
    <text evidence="6">The sequence shown here is derived from an EMBL/GenBank/DDBJ whole genome shotgun (WGS) entry which is preliminary data.</text>
</comment>
<evidence type="ECO:0000256" key="5">
    <source>
        <dbReference type="ARBA" id="ARBA00023136"/>
    </source>
</evidence>
<keyword evidence="7" id="KW-1185">Reference proteome</keyword>
<dbReference type="AlphaFoldDB" id="A0A166VJC5"/>
<dbReference type="Proteomes" id="UP000078544">
    <property type="component" value="Unassembled WGS sequence"/>
</dbReference>
<dbReference type="GO" id="GO:0032979">
    <property type="term" value="P:protein insertion into mitochondrial inner membrane from matrix"/>
    <property type="evidence" value="ECO:0007669"/>
    <property type="project" value="TreeGrafter"/>
</dbReference>
<evidence type="ECO:0000256" key="2">
    <source>
        <dbReference type="ARBA" id="ARBA00009877"/>
    </source>
</evidence>
<evidence type="ECO:0000256" key="1">
    <source>
        <dbReference type="ARBA" id="ARBA00004141"/>
    </source>
</evidence>
<name>A0A166VJC5_9HYPO</name>
<dbReference type="GO" id="GO:0033617">
    <property type="term" value="P:mitochondrial respiratory chain complex IV assembly"/>
    <property type="evidence" value="ECO:0007669"/>
    <property type="project" value="TreeGrafter"/>
</dbReference>
<dbReference type="PANTHER" id="PTHR12428:SF65">
    <property type="entry name" value="CYTOCHROME C OXIDASE ASSEMBLY PROTEIN COX18, MITOCHONDRIAL"/>
    <property type="match status" value="1"/>
</dbReference>
<dbReference type="GO" id="GO:0005743">
    <property type="term" value="C:mitochondrial inner membrane"/>
    <property type="evidence" value="ECO:0007669"/>
    <property type="project" value="TreeGrafter"/>
</dbReference>
<accession>A0A166VJC5</accession>